<evidence type="ECO:0000256" key="1">
    <source>
        <dbReference type="SAM" id="SignalP"/>
    </source>
</evidence>
<protein>
    <submittedName>
        <fullName evidence="2">Uncharacterized protein</fullName>
    </submittedName>
</protein>
<dbReference type="AlphaFoldDB" id="A0A9P1MAZ1"/>
<proteinExistence type="predicted"/>
<keyword evidence="1" id="KW-0732">Signal</keyword>
<organism evidence="2 3">
    <name type="scientific">Parascedosporium putredinis</name>
    <dbReference type="NCBI Taxonomy" id="1442378"/>
    <lineage>
        <taxon>Eukaryota</taxon>
        <taxon>Fungi</taxon>
        <taxon>Dikarya</taxon>
        <taxon>Ascomycota</taxon>
        <taxon>Pezizomycotina</taxon>
        <taxon>Sordariomycetes</taxon>
        <taxon>Hypocreomycetidae</taxon>
        <taxon>Microascales</taxon>
        <taxon>Microascaceae</taxon>
        <taxon>Parascedosporium</taxon>
    </lineage>
</organism>
<evidence type="ECO:0000313" key="2">
    <source>
        <dbReference type="EMBL" id="CAI4216759.1"/>
    </source>
</evidence>
<reference evidence="2" key="1">
    <citation type="submission" date="2022-11" db="EMBL/GenBank/DDBJ databases">
        <authorList>
            <person name="Scott C."/>
            <person name="Bruce N."/>
        </authorList>
    </citation>
    <scope>NUCLEOTIDE SEQUENCE</scope>
</reference>
<dbReference type="OrthoDB" id="2260257at2759"/>
<dbReference type="Proteomes" id="UP000838763">
    <property type="component" value="Unassembled WGS sequence"/>
</dbReference>
<feature type="chain" id="PRO_5040493496" evidence="1">
    <location>
        <begin position="20"/>
        <end position="161"/>
    </location>
</feature>
<dbReference type="EMBL" id="CALLCH030000015">
    <property type="protein sequence ID" value="CAI4216759.1"/>
    <property type="molecule type" value="Genomic_DNA"/>
</dbReference>
<sequence length="161" mass="16986">MQFTISAAALMAFVSTVVAQVANFDVISAPGNFEVVEPGKPYTIKTLIPDPEPVAAGVVNSAGTFKWNVPATLGDDAIYGLRIQLDSDETHLQVRRSYQLWQLYHHCRSPKTTIVTTTSVEDESKPTAVPTESVVPESGATRSAAGAVAILGGLAIAAFGL</sequence>
<feature type="signal peptide" evidence="1">
    <location>
        <begin position="1"/>
        <end position="19"/>
    </location>
</feature>
<keyword evidence="3" id="KW-1185">Reference proteome</keyword>
<accession>A0A9P1MAZ1</accession>
<name>A0A9P1MAZ1_9PEZI</name>
<comment type="caution">
    <text evidence="2">The sequence shown here is derived from an EMBL/GenBank/DDBJ whole genome shotgun (WGS) entry which is preliminary data.</text>
</comment>
<evidence type="ECO:0000313" key="3">
    <source>
        <dbReference type="Proteomes" id="UP000838763"/>
    </source>
</evidence>
<gene>
    <name evidence="2" type="ORF">PPNO1_LOCUS6406</name>
</gene>